<dbReference type="PANTHER" id="PTHR47017:SF1">
    <property type="entry name" value="ACYL-COA"/>
    <property type="match status" value="1"/>
</dbReference>
<dbReference type="AlphaFoldDB" id="A0A381QFK1"/>
<dbReference type="InterPro" id="IPR016181">
    <property type="entry name" value="Acyl_CoA_acyltransferase"/>
</dbReference>
<accession>A0A381QFK1</accession>
<sequence>MNKLQAKDKFQIKFVDSIEQLNAIEWNEIVGTKNPFMRYEFLHALESTGCTNKQTGWRPHHVATYTGGRNKSLVAIMPLYLKTNSWGEYVFDWSWANAYKSYGYQYYPKFVTAAPFTPSAGNRIFIHKKYRGEGLLKLIVEKIKEKAKLIGASSWHVLFPTEEEHDALGLLGVQPRIATQFHWQNKGYESFNDFLTFLNSRKRKSIRKERKYVHDHGITFRRTEGACITEQQWADFYLFYQSTYLMRGMQGYLELEFFHVVAETMPEQLVLINAVQGDQDIAAALFFKNEETLFGRYWGCRFDHQFLHFEACYYQGQEYAIEHGLKSFDAGAQGEHKIRRGFEPIFTYSNHWLANQGFAEAIAGFLREERPHILEYSREANNLLPYKDVID</sequence>
<protein>
    <submittedName>
        <fullName evidence="1">Uncharacterized protein</fullName>
    </submittedName>
</protein>
<reference evidence="1" key="1">
    <citation type="submission" date="2018-05" db="EMBL/GenBank/DDBJ databases">
        <authorList>
            <person name="Lanie J.A."/>
            <person name="Ng W.-L."/>
            <person name="Kazmierczak K.M."/>
            <person name="Andrzejewski T.M."/>
            <person name="Davidsen T.M."/>
            <person name="Wayne K.J."/>
            <person name="Tettelin H."/>
            <person name="Glass J.I."/>
            <person name="Rusch D."/>
            <person name="Podicherti R."/>
            <person name="Tsui H.-C.T."/>
            <person name="Winkler M.E."/>
        </authorList>
    </citation>
    <scope>NUCLEOTIDE SEQUENCE</scope>
</reference>
<organism evidence="1">
    <name type="scientific">marine metagenome</name>
    <dbReference type="NCBI Taxonomy" id="408172"/>
    <lineage>
        <taxon>unclassified sequences</taxon>
        <taxon>metagenomes</taxon>
        <taxon>ecological metagenomes</taxon>
    </lineage>
</organism>
<dbReference type="InterPro" id="IPR007434">
    <property type="entry name" value="FemAB-like"/>
</dbReference>
<evidence type="ECO:0000313" key="1">
    <source>
        <dbReference type="EMBL" id="SUZ78115.1"/>
    </source>
</evidence>
<proteinExistence type="predicted"/>
<dbReference type="Gene3D" id="3.40.630.30">
    <property type="match status" value="1"/>
</dbReference>
<name>A0A381QFK1_9ZZZZ</name>
<dbReference type="Pfam" id="PF04339">
    <property type="entry name" value="FemAB_like"/>
    <property type="match status" value="1"/>
</dbReference>
<dbReference type="EMBL" id="UINC01001341">
    <property type="protein sequence ID" value="SUZ78115.1"/>
    <property type="molecule type" value="Genomic_DNA"/>
</dbReference>
<gene>
    <name evidence="1" type="ORF">METZ01_LOCUS30969</name>
</gene>
<dbReference type="PANTHER" id="PTHR47017">
    <property type="entry name" value="ACYL-COA"/>
    <property type="match status" value="1"/>
</dbReference>
<dbReference type="SUPFAM" id="SSF55729">
    <property type="entry name" value="Acyl-CoA N-acyltransferases (Nat)"/>
    <property type="match status" value="1"/>
</dbReference>